<dbReference type="Proteomes" id="UP000315750">
    <property type="component" value="Chromosome"/>
</dbReference>
<dbReference type="PRINTS" id="PR00344">
    <property type="entry name" value="BCTRLSENSOR"/>
</dbReference>
<dbReference type="PROSITE" id="PS50112">
    <property type="entry name" value="PAS"/>
    <property type="match status" value="3"/>
</dbReference>
<dbReference type="RefSeq" id="WP_145245340.1">
    <property type="nucleotide sequence ID" value="NZ_CP036278.1"/>
</dbReference>
<dbReference type="SMART" id="SM00086">
    <property type="entry name" value="PAC"/>
    <property type="match status" value="2"/>
</dbReference>
<dbReference type="SUPFAM" id="SSF47384">
    <property type="entry name" value="Homodimeric domain of signal transducing histidine kinase"/>
    <property type="match status" value="1"/>
</dbReference>
<dbReference type="EC" id="2.7.13.3" evidence="2"/>
<dbReference type="InterPro" id="IPR005467">
    <property type="entry name" value="His_kinase_dom"/>
</dbReference>
<dbReference type="InterPro" id="IPR036890">
    <property type="entry name" value="HATPase_C_sf"/>
</dbReference>
<dbReference type="PANTHER" id="PTHR43304">
    <property type="entry name" value="PHYTOCHROME-LIKE PROTEIN CPH1"/>
    <property type="match status" value="1"/>
</dbReference>
<dbReference type="PROSITE" id="PS50113">
    <property type="entry name" value="PAC"/>
    <property type="match status" value="2"/>
</dbReference>
<dbReference type="CDD" id="cd00130">
    <property type="entry name" value="PAS"/>
    <property type="match status" value="3"/>
</dbReference>
<feature type="domain" description="PAS" evidence="8">
    <location>
        <begin position="289"/>
        <end position="333"/>
    </location>
</feature>
<dbReference type="KEGG" id="amuc:Pan181_05270"/>
<evidence type="ECO:0000313" key="11">
    <source>
        <dbReference type="Proteomes" id="UP000315750"/>
    </source>
</evidence>
<dbReference type="Pfam" id="PF00989">
    <property type="entry name" value="PAS"/>
    <property type="match status" value="2"/>
</dbReference>
<protein>
    <recommendedName>
        <fullName evidence="2">histidine kinase</fullName>
        <ecNumber evidence="2">2.7.13.3</ecNumber>
    </recommendedName>
</protein>
<feature type="domain" description="PAS" evidence="8">
    <location>
        <begin position="150"/>
        <end position="224"/>
    </location>
</feature>
<feature type="coiled-coil region" evidence="6">
    <location>
        <begin position="269"/>
        <end position="296"/>
    </location>
</feature>
<dbReference type="InterPro" id="IPR000014">
    <property type="entry name" value="PAS"/>
</dbReference>
<reference evidence="10 11" key="1">
    <citation type="submission" date="2019-02" db="EMBL/GenBank/DDBJ databases">
        <title>Deep-cultivation of Planctomycetes and their phenomic and genomic characterization uncovers novel biology.</title>
        <authorList>
            <person name="Wiegand S."/>
            <person name="Jogler M."/>
            <person name="Boedeker C."/>
            <person name="Pinto D."/>
            <person name="Vollmers J."/>
            <person name="Rivas-Marin E."/>
            <person name="Kohn T."/>
            <person name="Peeters S.H."/>
            <person name="Heuer A."/>
            <person name="Rast P."/>
            <person name="Oberbeckmann S."/>
            <person name="Bunk B."/>
            <person name="Jeske O."/>
            <person name="Meyerdierks A."/>
            <person name="Storesund J.E."/>
            <person name="Kallscheuer N."/>
            <person name="Luecker S."/>
            <person name="Lage O.M."/>
            <person name="Pohl T."/>
            <person name="Merkel B.J."/>
            <person name="Hornburger P."/>
            <person name="Mueller R.-W."/>
            <person name="Bruemmer F."/>
            <person name="Labrenz M."/>
            <person name="Spormann A.M."/>
            <person name="Op den Camp H."/>
            <person name="Overmann J."/>
            <person name="Amann R."/>
            <person name="Jetten M.S.M."/>
            <person name="Mascher T."/>
            <person name="Medema M.H."/>
            <person name="Devos D.P."/>
            <person name="Kaster A.-K."/>
            <person name="Ovreas L."/>
            <person name="Rohde M."/>
            <person name="Galperin M.Y."/>
            <person name="Jogler C."/>
        </authorList>
    </citation>
    <scope>NUCLEOTIDE SEQUENCE [LARGE SCALE GENOMIC DNA]</scope>
    <source>
        <strain evidence="10 11">Pan181</strain>
    </source>
</reference>
<feature type="domain" description="PAC" evidence="9">
    <location>
        <begin position="224"/>
        <end position="278"/>
    </location>
</feature>
<dbReference type="InterPro" id="IPR052162">
    <property type="entry name" value="Sensor_kinase/Photoreceptor"/>
</dbReference>
<dbReference type="InterPro" id="IPR013767">
    <property type="entry name" value="PAS_fold"/>
</dbReference>
<dbReference type="GO" id="GO:0000155">
    <property type="term" value="F:phosphorelay sensor kinase activity"/>
    <property type="evidence" value="ECO:0007669"/>
    <property type="project" value="InterPro"/>
</dbReference>
<dbReference type="SMART" id="SM00388">
    <property type="entry name" value="HisKA"/>
    <property type="match status" value="1"/>
</dbReference>
<dbReference type="InterPro" id="IPR003594">
    <property type="entry name" value="HATPase_dom"/>
</dbReference>
<dbReference type="SUPFAM" id="SSF55874">
    <property type="entry name" value="ATPase domain of HSP90 chaperone/DNA topoisomerase II/histidine kinase"/>
    <property type="match status" value="1"/>
</dbReference>
<comment type="catalytic activity">
    <reaction evidence="1">
        <text>ATP + protein L-histidine = ADP + protein N-phospho-L-histidine.</text>
        <dbReference type="EC" id="2.7.13.3"/>
    </reaction>
</comment>
<dbReference type="AlphaFoldDB" id="A0A518AHY9"/>
<dbReference type="NCBIfam" id="TIGR00229">
    <property type="entry name" value="sensory_box"/>
    <property type="match status" value="3"/>
</dbReference>
<dbReference type="GO" id="GO:0006355">
    <property type="term" value="P:regulation of DNA-templated transcription"/>
    <property type="evidence" value="ECO:0007669"/>
    <property type="project" value="InterPro"/>
</dbReference>
<evidence type="ECO:0000256" key="3">
    <source>
        <dbReference type="ARBA" id="ARBA00022553"/>
    </source>
</evidence>
<keyword evidence="5" id="KW-0418">Kinase</keyword>
<dbReference type="OrthoDB" id="231918at2"/>
<evidence type="ECO:0000259" key="9">
    <source>
        <dbReference type="PROSITE" id="PS50113"/>
    </source>
</evidence>
<proteinExistence type="predicted"/>
<gene>
    <name evidence="10" type="primary">cph1_1</name>
    <name evidence="10" type="ORF">Pan181_05270</name>
</gene>
<feature type="domain" description="PAC" evidence="9">
    <location>
        <begin position="97"/>
        <end position="149"/>
    </location>
</feature>
<feature type="domain" description="PAS" evidence="8">
    <location>
        <begin position="22"/>
        <end position="78"/>
    </location>
</feature>
<evidence type="ECO:0000256" key="6">
    <source>
        <dbReference type="SAM" id="Coils"/>
    </source>
</evidence>
<organism evidence="10 11">
    <name type="scientific">Aeoliella mucimassa</name>
    <dbReference type="NCBI Taxonomy" id="2527972"/>
    <lineage>
        <taxon>Bacteria</taxon>
        <taxon>Pseudomonadati</taxon>
        <taxon>Planctomycetota</taxon>
        <taxon>Planctomycetia</taxon>
        <taxon>Pirellulales</taxon>
        <taxon>Lacipirellulaceae</taxon>
        <taxon>Aeoliella</taxon>
    </lineage>
</organism>
<keyword evidence="3" id="KW-0597">Phosphoprotein</keyword>
<dbReference type="InterPro" id="IPR004358">
    <property type="entry name" value="Sig_transdc_His_kin-like_C"/>
</dbReference>
<dbReference type="InterPro" id="IPR035965">
    <property type="entry name" value="PAS-like_dom_sf"/>
</dbReference>
<accession>A0A518AHY9</accession>
<evidence type="ECO:0000259" key="7">
    <source>
        <dbReference type="PROSITE" id="PS50109"/>
    </source>
</evidence>
<dbReference type="InterPro" id="IPR036097">
    <property type="entry name" value="HisK_dim/P_sf"/>
</dbReference>
<dbReference type="Pfam" id="PF08448">
    <property type="entry name" value="PAS_4"/>
    <property type="match status" value="1"/>
</dbReference>
<dbReference type="Gene3D" id="3.30.450.20">
    <property type="entry name" value="PAS domain"/>
    <property type="match status" value="3"/>
</dbReference>
<dbReference type="InterPro" id="IPR013656">
    <property type="entry name" value="PAS_4"/>
</dbReference>
<evidence type="ECO:0000256" key="5">
    <source>
        <dbReference type="ARBA" id="ARBA00022777"/>
    </source>
</evidence>
<dbReference type="PANTHER" id="PTHR43304:SF1">
    <property type="entry name" value="PAC DOMAIN-CONTAINING PROTEIN"/>
    <property type="match status" value="1"/>
</dbReference>
<dbReference type="SMART" id="SM00387">
    <property type="entry name" value="HATPase_c"/>
    <property type="match status" value="1"/>
</dbReference>
<dbReference type="Gene3D" id="1.10.287.130">
    <property type="match status" value="1"/>
</dbReference>
<dbReference type="InterPro" id="IPR000700">
    <property type="entry name" value="PAS-assoc_C"/>
</dbReference>
<dbReference type="Pfam" id="PF02518">
    <property type="entry name" value="HATPase_c"/>
    <property type="match status" value="1"/>
</dbReference>
<dbReference type="SUPFAM" id="SSF55785">
    <property type="entry name" value="PYP-like sensor domain (PAS domain)"/>
    <property type="match status" value="3"/>
</dbReference>
<evidence type="ECO:0000313" key="10">
    <source>
        <dbReference type="EMBL" id="QDU54346.1"/>
    </source>
</evidence>
<sequence>MPVVESRDLSRTRTNTQGQVQDEALLQEMLGSIQDHAIFMLNAYGKVRTWNDTAKKLKGYEADEIIGKHFSLFFTPEDIAAGIPEVELEQARKTGKFENEGWRVRKDGSQFWALVGLSAVYDSLGQITGFCKVTQDITHRKQQEDALRDAKYRLQGIYDSCSHLVGLLDIDGTVVDANRAALQLLEVPPEEVYGKHFSDTPWISHSPELQDRVRKAIEQAAAGQVMNLAADHPMKDGTLVHIDLRITPVFSDDGEVIYLIPEGVDVTERIEQERKIQGYIEELENRNRKLREMSQLIHLSHDAILSWEPGGTIRSWNQGAASLYGYSKQEAIGTRPHELLRAVQTISGEQVEDQVMQQGHWGGRMIHRTKDGEEIEVFSRQQLMHLGETKVILETNRDLREWRQVVDLKGLNEKLKQSNQELEQFAYIASHDLQEPLRKITAYAELIEEDEHTILSSDSKSYLKTVLSGARRLQHLITDLLQYSRITSRGKAFSKVDPGECLRAVIESLELRIKELGAIITYDELPVIHADESQLILLLQNLISNALKYRSDQPPKIHIAAKKTSEGFEFSVKDNGIGIEPQYREQIFEIFKRLHARREREGGTGIGLANCRRIVQRLGGQIWVESTPGEGSTFHFTVKQ</sequence>
<dbReference type="PROSITE" id="PS50109">
    <property type="entry name" value="HIS_KIN"/>
    <property type="match status" value="1"/>
</dbReference>
<keyword evidence="6" id="KW-0175">Coiled coil</keyword>
<name>A0A518AHY9_9BACT</name>
<dbReference type="SMART" id="SM00091">
    <property type="entry name" value="PAS"/>
    <property type="match status" value="3"/>
</dbReference>
<dbReference type="CDD" id="cd00082">
    <property type="entry name" value="HisKA"/>
    <property type="match status" value="1"/>
</dbReference>
<evidence type="ECO:0000256" key="4">
    <source>
        <dbReference type="ARBA" id="ARBA00022679"/>
    </source>
</evidence>
<keyword evidence="11" id="KW-1185">Reference proteome</keyword>
<dbReference type="Pfam" id="PF00512">
    <property type="entry name" value="HisKA"/>
    <property type="match status" value="1"/>
</dbReference>
<evidence type="ECO:0000256" key="2">
    <source>
        <dbReference type="ARBA" id="ARBA00012438"/>
    </source>
</evidence>
<dbReference type="InterPro" id="IPR003661">
    <property type="entry name" value="HisK_dim/P_dom"/>
</dbReference>
<evidence type="ECO:0000259" key="8">
    <source>
        <dbReference type="PROSITE" id="PS50112"/>
    </source>
</evidence>
<evidence type="ECO:0000256" key="1">
    <source>
        <dbReference type="ARBA" id="ARBA00000085"/>
    </source>
</evidence>
<feature type="domain" description="Histidine kinase" evidence="7">
    <location>
        <begin position="428"/>
        <end position="640"/>
    </location>
</feature>
<dbReference type="EMBL" id="CP036278">
    <property type="protein sequence ID" value="QDU54346.1"/>
    <property type="molecule type" value="Genomic_DNA"/>
</dbReference>
<dbReference type="FunFam" id="3.30.565.10:FF:000006">
    <property type="entry name" value="Sensor histidine kinase WalK"/>
    <property type="match status" value="1"/>
</dbReference>
<dbReference type="InterPro" id="IPR001610">
    <property type="entry name" value="PAC"/>
</dbReference>
<dbReference type="Gene3D" id="3.30.565.10">
    <property type="entry name" value="Histidine kinase-like ATPase, C-terminal domain"/>
    <property type="match status" value="1"/>
</dbReference>
<keyword evidence="4 10" id="KW-0808">Transferase</keyword>